<comment type="similarity">
    <text evidence="7">Belongs to the transferase hexapeptide repeat family. LpxD subfamily.</text>
</comment>
<evidence type="ECO:0000259" key="8">
    <source>
        <dbReference type="Pfam" id="PF04613"/>
    </source>
</evidence>
<reference evidence="10" key="1">
    <citation type="journal article" date="2019" name="Int. J. Syst. Evol. Microbiol.">
        <title>The Global Catalogue of Microorganisms (GCM) 10K type strain sequencing project: providing services to taxonomists for standard genome sequencing and annotation.</title>
        <authorList>
            <consortium name="The Broad Institute Genomics Platform"/>
            <consortium name="The Broad Institute Genome Sequencing Center for Infectious Disease"/>
            <person name="Wu L."/>
            <person name="Ma J."/>
        </authorList>
    </citation>
    <scope>NUCLEOTIDE SEQUENCE [LARGE SCALE GENOMIC DNA]</scope>
    <source>
        <strain evidence="10">JCM 31921</strain>
    </source>
</reference>
<keyword evidence="6 7" id="KW-0012">Acyltransferase</keyword>
<dbReference type="RefSeq" id="WP_344823850.1">
    <property type="nucleotide sequence ID" value="NZ_BAABEZ010000014.1"/>
</dbReference>
<name>A0ABP8MNM9_9BACT</name>
<gene>
    <name evidence="9" type="primary">lpxD_1</name>
    <name evidence="7" type="synonym">lpxD</name>
    <name evidence="9" type="ORF">GCM10023092_11730</name>
</gene>
<dbReference type="InterPro" id="IPR011004">
    <property type="entry name" value="Trimer_LpxA-like_sf"/>
</dbReference>
<dbReference type="Proteomes" id="UP001501410">
    <property type="component" value="Unassembled WGS sequence"/>
</dbReference>
<comment type="catalytic activity">
    <reaction evidence="7">
        <text>a UDP-3-O-[(3R)-3-hydroxyacyl]-alpha-D-glucosamine + a (3R)-hydroxyacyl-[ACP] = a UDP-2-N,3-O-bis[(3R)-3-hydroxyacyl]-alpha-D-glucosamine + holo-[ACP] + H(+)</text>
        <dbReference type="Rhea" id="RHEA:53836"/>
        <dbReference type="Rhea" id="RHEA-COMP:9685"/>
        <dbReference type="Rhea" id="RHEA-COMP:9945"/>
        <dbReference type="ChEBI" id="CHEBI:15378"/>
        <dbReference type="ChEBI" id="CHEBI:64479"/>
        <dbReference type="ChEBI" id="CHEBI:78827"/>
        <dbReference type="ChEBI" id="CHEBI:137740"/>
        <dbReference type="ChEBI" id="CHEBI:137748"/>
        <dbReference type="EC" id="2.3.1.191"/>
    </reaction>
</comment>
<dbReference type="PANTHER" id="PTHR43378:SF2">
    <property type="entry name" value="UDP-3-O-ACYLGLUCOSAMINE N-ACYLTRANSFERASE 1, MITOCHONDRIAL-RELATED"/>
    <property type="match status" value="1"/>
</dbReference>
<evidence type="ECO:0000313" key="9">
    <source>
        <dbReference type="EMBL" id="GAA4452526.1"/>
    </source>
</evidence>
<sequence length="342" mass="36634">MQFSAKQVAGILGGTIEGNDEVMVSSLSKIEEGKPGSISFLANPLYTQYIYDTEASLVIVNDNLELSAPVKHATLLRVPSAEKAFAKLLEMYNQIKLNKSGISPQAFVSDKASVGENAYIGEFAVISEGARLGKNVKIYPQVYIGDNVVIGDNTTIFAGVKIYSDCVVGSNCIFHSGTVIGSDGFRFATGEGAQKIPQIGNVIIEDDVELGANCAIDRATLGSTILRRGVKFDNFIHIAHNVEVGENCYFAAHTVVAGSTRIGKNVMTSGQVGIVGHLQVADNTIVTAQSGLSKSVTRPGEVLMGSPAFDANKYRKAFVHFRNLDGIVNRLTEVEKQLKNKV</sequence>
<dbReference type="NCBIfam" id="TIGR01853">
    <property type="entry name" value="lipid_A_lpxD"/>
    <property type="match status" value="1"/>
</dbReference>
<evidence type="ECO:0000313" key="10">
    <source>
        <dbReference type="Proteomes" id="UP001501410"/>
    </source>
</evidence>
<dbReference type="Pfam" id="PF04613">
    <property type="entry name" value="LpxD"/>
    <property type="match status" value="1"/>
</dbReference>
<dbReference type="Gene3D" id="2.160.10.10">
    <property type="entry name" value="Hexapeptide repeat proteins"/>
    <property type="match status" value="1"/>
</dbReference>
<organism evidence="9 10">
    <name type="scientific">Rurimicrobium arvi</name>
    <dbReference type="NCBI Taxonomy" id="2049916"/>
    <lineage>
        <taxon>Bacteria</taxon>
        <taxon>Pseudomonadati</taxon>
        <taxon>Bacteroidota</taxon>
        <taxon>Chitinophagia</taxon>
        <taxon>Chitinophagales</taxon>
        <taxon>Chitinophagaceae</taxon>
        <taxon>Rurimicrobium</taxon>
    </lineage>
</organism>
<dbReference type="NCBIfam" id="NF002060">
    <property type="entry name" value="PRK00892.1"/>
    <property type="match status" value="1"/>
</dbReference>
<dbReference type="CDD" id="cd03352">
    <property type="entry name" value="LbH_LpxD"/>
    <property type="match status" value="1"/>
</dbReference>
<evidence type="ECO:0000256" key="7">
    <source>
        <dbReference type="HAMAP-Rule" id="MF_00523"/>
    </source>
</evidence>
<proteinExistence type="inferred from homology"/>
<dbReference type="PROSITE" id="PS00101">
    <property type="entry name" value="HEXAPEP_TRANSFERASES"/>
    <property type="match status" value="1"/>
</dbReference>
<feature type="domain" description="UDP-3-O-[3-hydroxymyristoyl] glucosamine N-acyltransferase non-repeat region" evidence="8">
    <location>
        <begin position="22"/>
        <end position="90"/>
    </location>
</feature>
<dbReference type="Pfam" id="PF00132">
    <property type="entry name" value="Hexapep"/>
    <property type="match status" value="3"/>
</dbReference>
<keyword evidence="10" id="KW-1185">Reference proteome</keyword>
<dbReference type="EMBL" id="BAABEZ010000014">
    <property type="protein sequence ID" value="GAA4452526.1"/>
    <property type="molecule type" value="Genomic_DNA"/>
</dbReference>
<evidence type="ECO:0000256" key="6">
    <source>
        <dbReference type="ARBA" id="ARBA00023315"/>
    </source>
</evidence>
<evidence type="ECO:0000256" key="3">
    <source>
        <dbReference type="ARBA" id="ARBA00022679"/>
    </source>
</evidence>
<dbReference type="InterPro" id="IPR007691">
    <property type="entry name" value="LpxD"/>
</dbReference>
<keyword evidence="5 7" id="KW-0443">Lipid metabolism</keyword>
<accession>A0ABP8MNM9</accession>
<keyword evidence="2 7" id="KW-0441">Lipid A biosynthesis</keyword>
<keyword evidence="4 7" id="KW-0677">Repeat</keyword>
<dbReference type="HAMAP" id="MF_00523">
    <property type="entry name" value="LpxD"/>
    <property type="match status" value="1"/>
</dbReference>
<comment type="function">
    <text evidence="7">Catalyzes the N-acylation of UDP-3-O-acylglucosamine using 3-hydroxyacyl-ACP as the acyl donor. Is involved in the biosynthesis of lipid A, a phosphorylated glycolipid that anchors the lipopolysaccharide to the outer membrane of the cell.</text>
</comment>
<evidence type="ECO:0000256" key="2">
    <source>
        <dbReference type="ARBA" id="ARBA00022556"/>
    </source>
</evidence>
<dbReference type="EC" id="2.3.1.191" evidence="7"/>
<feature type="active site" description="Proton acceptor" evidence="7">
    <location>
        <position position="240"/>
    </location>
</feature>
<comment type="subunit">
    <text evidence="7">Homotrimer.</text>
</comment>
<evidence type="ECO:0000256" key="4">
    <source>
        <dbReference type="ARBA" id="ARBA00022737"/>
    </source>
</evidence>
<protein>
    <recommendedName>
        <fullName evidence="7">UDP-3-O-acylglucosamine N-acyltransferase</fullName>
        <ecNumber evidence="7">2.3.1.191</ecNumber>
    </recommendedName>
</protein>
<dbReference type="PANTHER" id="PTHR43378">
    <property type="entry name" value="UDP-3-O-ACYLGLUCOSAMINE N-ACYLTRANSFERASE"/>
    <property type="match status" value="1"/>
</dbReference>
<dbReference type="InterPro" id="IPR001451">
    <property type="entry name" value="Hexapep"/>
</dbReference>
<keyword evidence="1 7" id="KW-0444">Lipid biosynthesis</keyword>
<evidence type="ECO:0000256" key="1">
    <source>
        <dbReference type="ARBA" id="ARBA00022516"/>
    </source>
</evidence>
<dbReference type="SUPFAM" id="SSF51161">
    <property type="entry name" value="Trimeric LpxA-like enzymes"/>
    <property type="match status" value="1"/>
</dbReference>
<dbReference type="InterPro" id="IPR018357">
    <property type="entry name" value="Hexapep_transf_CS"/>
</dbReference>
<dbReference type="Gene3D" id="3.40.1390.10">
    <property type="entry name" value="MurE/MurF, N-terminal domain"/>
    <property type="match status" value="1"/>
</dbReference>
<comment type="caution">
    <text evidence="9">The sequence shown here is derived from an EMBL/GenBank/DDBJ whole genome shotgun (WGS) entry which is preliminary data.</text>
</comment>
<keyword evidence="3 7" id="KW-0808">Transferase</keyword>
<dbReference type="InterPro" id="IPR020573">
    <property type="entry name" value="UDP_GlcNAc_AcTrfase_non-rep"/>
</dbReference>
<evidence type="ECO:0000256" key="5">
    <source>
        <dbReference type="ARBA" id="ARBA00023098"/>
    </source>
</evidence>
<comment type="pathway">
    <text evidence="7">Bacterial outer membrane biogenesis; LPS lipid A biosynthesis.</text>
</comment>